<reference evidence="3" key="1">
    <citation type="journal article" date="2013" name="Genome Announc.">
        <title>Draft Genome Sequence of Loktanella cinnabarina LL-001T, Isolated from Deep-Sea Floor Sediment.</title>
        <authorList>
            <person name="Nishi S."/>
            <person name="Tsubouchi T."/>
            <person name="Takaki Y."/>
            <person name="Koyanagi R."/>
            <person name="Satoh N."/>
            <person name="Maruyama T."/>
            <person name="Hatada Y."/>
        </authorList>
    </citation>
    <scope>NUCLEOTIDE SEQUENCE [LARGE SCALE GENOMIC DNA]</scope>
    <source>
        <strain evidence="3">LL-001</strain>
    </source>
</reference>
<dbReference type="SUPFAM" id="SSF56349">
    <property type="entry name" value="DNA breaking-rejoining enzymes"/>
    <property type="match status" value="1"/>
</dbReference>
<organism evidence="3 4">
    <name type="scientific">Limimaricola cinnabarinus LL-001</name>
    <dbReference type="NCBI Taxonomy" id="1337093"/>
    <lineage>
        <taxon>Bacteria</taxon>
        <taxon>Pseudomonadati</taxon>
        <taxon>Pseudomonadota</taxon>
        <taxon>Alphaproteobacteria</taxon>
        <taxon>Rhodobacterales</taxon>
        <taxon>Paracoccaceae</taxon>
        <taxon>Limimaricola</taxon>
    </lineage>
</organism>
<evidence type="ECO:0000313" key="3">
    <source>
        <dbReference type="EMBL" id="GAD55628.1"/>
    </source>
</evidence>
<dbReference type="InterPro" id="IPR046668">
    <property type="entry name" value="DUF6538"/>
</dbReference>
<evidence type="ECO:0000259" key="2">
    <source>
        <dbReference type="Pfam" id="PF20172"/>
    </source>
</evidence>
<dbReference type="EMBL" id="BATB01000018">
    <property type="protein sequence ID" value="GAD55628.1"/>
    <property type="molecule type" value="Genomic_DNA"/>
</dbReference>
<dbReference type="InterPro" id="IPR011010">
    <property type="entry name" value="DNA_brk_join_enz"/>
</dbReference>
<comment type="caution">
    <text evidence="3">The sequence shown here is derived from an EMBL/GenBank/DDBJ whole genome shotgun (WGS) entry which is preliminary data.</text>
</comment>
<sequence>MTAMNHVFRRGAVYTWRRRLPRMLVRRGAPAVMQLSLQTCGLPAARRLAAIVTAQSEAVFWAMEHENLSPEEARRLLEHSLRDAQAQIAKHELLALADGAPNAVEAERRADLVSGHAHRLMATRGQSARLSEQDRQSLAEEGLSAEECNSVVAHMDVLRDAYFSQSWVGLIGRKTSKAIGRRNLSALDLITARQVILKGRAAAYLESAAANASDDISPEIILAAEIRRETMTATYAPPSADPAMDRGTNPLPVQPAAGNEACTSEHSDIALTITETKEDVPSDDLEYDSRIDAVCARLVDDKSRDGVDEKFQTQIMTAARILQQVTGISDVQNLNHRHCARFRDSHHKLPKSWGKSPKDRDLTVPQIIEAAAHLPTEKRGLSAATINRNLGLLKQLLDRAESDGIPVSSTIKLDKLRVRSHRRARDDRKPFSISEVRKVFEHPVWTGCHGLTRRLRPGEKIIKDGLFWVPLIAAYTGARRAEIAGLAIEDLRQDENGLWFFDIRFSNLRRLKNEASIRKVPVHSHLIELGLIEHLNAQKKSKIAELFPDMQPKHAKGTYGDRLDRNWRMIVTQQLGNDDNDNSPEQVFHSLRHYVVNQLKRDPELKAGYEKDIVGHAGRDETEERYGDTLPISILKPAIERLPRVFAPD</sequence>
<keyword evidence="1" id="KW-0233">DNA recombination</keyword>
<dbReference type="eggNOG" id="COG0582">
    <property type="taxonomic scope" value="Bacteria"/>
</dbReference>
<gene>
    <name evidence="3" type="ORF">MBELCI_1680</name>
</gene>
<dbReference type="OrthoDB" id="7222937at2"/>
<dbReference type="GO" id="GO:0015074">
    <property type="term" value="P:DNA integration"/>
    <property type="evidence" value="ECO:0007669"/>
    <property type="project" value="InterPro"/>
</dbReference>
<dbReference type="Pfam" id="PF20172">
    <property type="entry name" value="DUF6538"/>
    <property type="match status" value="1"/>
</dbReference>
<dbReference type="AlphaFoldDB" id="U3ALK2"/>
<dbReference type="InterPro" id="IPR013762">
    <property type="entry name" value="Integrase-like_cat_sf"/>
</dbReference>
<evidence type="ECO:0000313" key="4">
    <source>
        <dbReference type="Proteomes" id="UP000016566"/>
    </source>
</evidence>
<dbReference type="STRING" id="1337093.MBELCI_1680"/>
<proteinExistence type="predicted"/>
<dbReference type="RefSeq" id="WP_021693732.1">
    <property type="nucleotide sequence ID" value="NZ_BATB01000018.1"/>
</dbReference>
<name>U3ALK2_9RHOB</name>
<dbReference type="CDD" id="cd01184">
    <property type="entry name" value="INT_C_like_1"/>
    <property type="match status" value="1"/>
</dbReference>
<accession>U3ALK2</accession>
<keyword evidence="4" id="KW-1185">Reference proteome</keyword>
<dbReference type="Proteomes" id="UP000016566">
    <property type="component" value="Unassembled WGS sequence"/>
</dbReference>
<protein>
    <submittedName>
        <fullName evidence="3">Integrase</fullName>
    </submittedName>
</protein>
<dbReference type="GO" id="GO:0003677">
    <property type="term" value="F:DNA binding"/>
    <property type="evidence" value="ECO:0007669"/>
    <property type="project" value="InterPro"/>
</dbReference>
<dbReference type="Gene3D" id="1.10.443.10">
    <property type="entry name" value="Intergrase catalytic core"/>
    <property type="match status" value="1"/>
</dbReference>
<evidence type="ECO:0000256" key="1">
    <source>
        <dbReference type="ARBA" id="ARBA00023172"/>
    </source>
</evidence>
<feature type="domain" description="DUF6538" evidence="2">
    <location>
        <begin position="6"/>
        <end position="64"/>
    </location>
</feature>
<dbReference type="GO" id="GO:0006310">
    <property type="term" value="P:DNA recombination"/>
    <property type="evidence" value="ECO:0007669"/>
    <property type="project" value="UniProtKB-KW"/>
</dbReference>